<proteinExistence type="inferred from homology"/>
<accession>A0A6B2LMR8</accession>
<keyword evidence="4" id="KW-1133">Transmembrane helix</keyword>
<feature type="domain" description="ABC transporter" evidence="6">
    <location>
        <begin position="40"/>
        <end position="84"/>
    </location>
</feature>
<evidence type="ECO:0000256" key="2">
    <source>
        <dbReference type="ARBA" id="ARBA00022448"/>
    </source>
</evidence>
<evidence type="ECO:0000256" key="4">
    <source>
        <dbReference type="ARBA" id="ARBA00022989"/>
    </source>
</evidence>
<dbReference type="GO" id="GO:0042760">
    <property type="term" value="P:very long-chain fatty acid catabolic process"/>
    <property type="evidence" value="ECO:0007669"/>
    <property type="project" value="TreeGrafter"/>
</dbReference>
<dbReference type="SUPFAM" id="SSF52540">
    <property type="entry name" value="P-loop containing nucleoside triphosphate hydrolases"/>
    <property type="match status" value="1"/>
</dbReference>
<keyword evidence="5" id="KW-0472">Membrane</keyword>
<evidence type="ECO:0000256" key="1">
    <source>
        <dbReference type="ARBA" id="ARBA00008575"/>
    </source>
</evidence>
<dbReference type="AlphaFoldDB" id="A0A6B2LMR8"/>
<evidence type="ECO:0000259" key="6">
    <source>
        <dbReference type="Pfam" id="PF00005"/>
    </source>
</evidence>
<keyword evidence="3" id="KW-0812">Transmembrane</keyword>
<comment type="similarity">
    <text evidence="1">Belongs to the ABC transporter superfamily. ABCD family. Peroxisomal fatty acyl CoA transporter (TC 3.A.1.203) subfamily.</text>
</comment>
<dbReference type="PANTHER" id="PTHR11384">
    <property type="entry name" value="ATP-BINDING CASSETTE, SUB-FAMILY D MEMBER"/>
    <property type="match status" value="1"/>
</dbReference>
<dbReference type="GO" id="GO:0005778">
    <property type="term" value="C:peroxisomal membrane"/>
    <property type="evidence" value="ECO:0007669"/>
    <property type="project" value="TreeGrafter"/>
</dbReference>
<dbReference type="GO" id="GO:0042626">
    <property type="term" value="F:ATPase-coupled transmembrane transporter activity"/>
    <property type="evidence" value="ECO:0007669"/>
    <property type="project" value="TreeGrafter"/>
</dbReference>
<organism evidence="7">
    <name type="scientific">Arcella intermedia</name>
    <dbReference type="NCBI Taxonomy" id="1963864"/>
    <lineage>
        <taxon>Eukaryota</taxon>
        <taxon>Amoebozoa</taxon>
        <taxon>Tubulinea</taxon>
        <taxon>Elardia</taxon>
        <taxon>Arcellinida</taxon>
        <taxon>Sphaerothecina</taxon>
        <taxon>Arcellidae</taxon>
        <taxon>Arcella</taxon>
    </lineage>
</organism>
<dbReference type="GO" id="GO:0015910">
    <property type="term" value="P:long-chain fatty acid import into peroxisome"/>
    <property type="evidence" value="ECO:0007669"/>
    <property type="project" value="TreeGrafter"/>
</dbReference>
<dbReference type="InterPro" id="IPR050835">
    <property type="entry name" value="ABC_transporter_sub-D"/>
</dbReference>
<dbReference type="EMBL" id="GIBP01009490">
    <property type="protein sequence ID" value="NDV38459.1"/>
    <property type="molecule type" value="Transcribed_RNA"/>
</dbReference>
<protein>
    <recommendedName>
        <fullName evidence="6">ABC transporter domain-containing protein</fullName>
    </recommendedName>
</protein>
<dbReference type="GO" id="GO:0005524">
    <property type="term" value="F:ATP binding"/>
    <property type="evidence" value="ECO:0007669"/>
    <property type="project" value="InterPro"/>
</dbReference>
<dbReference type="InterPro" id="IPR003439">
    <property type="entry name" value="ABC_transporter-like_ATP-bd"/>
</dbReference>
<dbReference type="InterPro" id="IPR027417">
    <property type="entry name" value="P-loop_NTPase"/>
</dbReference>
<dbReference type="GO" id="GO:0016887">
    <property type="term" value="F:ATP hydrolysis activity"/>
    <property type="evidence" value="ECO:0007669"/>
    <property type="project" value="InterPro"/>
</dbReference>
<dbReference type="Pfam" id="PF00005">
    <property type="entry name" value="ABC_tran"/>
    <property type="match status" value="1"/>
</dbReference>
<reference evidence="7" key="1">
    <citation type="journal article" date="2020" name="J. Eukaryot. Microbiol.">
        <title>De novo Sequencing, Assembly and Annotation of the Transcriptome for the Free-Living Testate Amoeba Arcella intermedia.</title>
        <authorList>
            <person name="Ribeiro G.M."/>
            <person name="Porfirio-Sousa A.L."/>
            <person name="Maurer-Alcala X.X."/>
            <person name="Katz L.A."/>
            <person name="Lahr D.J.G."/>
        </authorList>
    </citation>
    <scope>NUCLEOTIDE SEQUENCE</scope>
</reference>
<evidence type="ECO:0000256" key="3">
    <source>
        <dbReference type="ARBA" id="ARBA00022692"/>
    </source>
</evidence>
<dbReference type="GO" id="GO:0007031">
    <property type="term" value="P:peroxisome organization"/>
    <property type="evidence" value="ECO:0007669"/>
    <property type="project" value="TreeGrafter"/>
</dbReference>
<dbReference type="GO" id="GO:0006635">
    <property type="term" value="P:fatty acid beta-oxidation"/>
    <property type="evidence" value="ECO:0007669"/>
    <property type="project" value="TreeGrafter"/>
</dbReference>
<dbReference type="PANTHER" id="PTHR11384:SF59">
    <property type="entry name" value="LYSOSOMAL COBALAMIN TRANSPORTER ABCD4"/>
    <property type="match status" value="1"/>
</dbReference>
<keyword evidence="2" id="KW-0813">Transport</keyword>
<sequence length="138" mass="15780">MVLGSLYDQVIYPHDGQSIAHEQDEKGVKLALKLANLEYLLSRFELHEVEIWSSVLSGGEQQRISLARVFYHKPKFAILDESTSALDPQNEELMYMTCAKLCITIISIGHRESLINYHQKMLQLDGKGGWALFEKEEI</sequence>
<dbReference type="Gene3D" id="3.40.50.300">
    <property type="entry name" value="P-loop containing nucleotide triphosphate hydrolases"/>
    <property type="match status" value="1"/>
</dbReference>
<dbReference type="GO" id="GO:0005324">
    <property type="term" value="F:long-chain fatty acid transmembrane transporter activity"/>
    <property type="evidence" value="ECO:0007669"/>
    <property type="project" value="TreeGrafter"/>
</dbReference>
<evidence type="ECO:0000256" key="5">
    <source>
        <dbReference type="ARBA" id="ARBA00023136"/>
    </source>
</evidence>
<evidence type="ECO:0000313" key="7">
    <source>
        <dbReference type="EMBL" id="NDV38459.1"/>
    </source>
</evidence>
<name>A0A6B2LMR8_9EUKA</name>